<dbReference type="PANTHER" id="PTHR45623">
    <property type="entry name" value="CHROMODOMAIN-HELICASE-DNA-BINDING PROTEIN 3-RELATED-RELATED"/>
    <property type="match status" value="1"/>
</dbReference>
<dbReference type="PROSITE" id="PS51543">
    <property type="entry name" value="FYRC"/>
    <property type="match status" value="1"/>
</dbReference>
<accession>X6NB77</accession>
<feature type="region of interest" description="Disordered" evidence="3">
    <location>
        <begin position="570"/>
        <end position="598"/>
    </location>
</feature>
<evidence type="ECO:0008006" key="6">
    <source>
        <dbReference type="Google" id="ProtNLM"/>
    </source>
</evidence>
<organism evidence="4 5">
    <name type="scientific">Reticulomyxa filosa</name>
    <dbReference type="NCBI Taxonomy" id="46433"/>
    <lineage>
        <taxon>Eukaryota</taxon>
        <taxon>Sar</taxon>
        <taxon>Rhizaria</taxon>
        <taxon>Retaria</taxon>
        <taxon>Foraminifera</taxon>
        <taxon>Monothalamids</taxon>
        <taxon>Reticulomyxidae</taxon>
        <taxon>Reticulomyxa</taxon>
    </lineage>
</organism>
<dbReference type="InterPro" id="IPR003889">
    <property type="entry name" value="FYrich_C"/>
</dbReference>
<keyword evidence="5" id="KW-1185">Reference proteome</keyword>
<dbReference type="OrthoDB" id="285793at2759"/>
<evidence type="ECO:0000313" key="4">
    <source>
        <dbReference type="EMBL" id="ETO23540.1"/>
    </source>
</evidence>
<feature type="compositionally biased region" description="Polar residues" evidence="3">
    <location>
        <begin position="872"/>
        <end position="893"/>
    </location>
</feature>
<feature type="compositionally biased region" description="Basic residues" evidence="3">
    <location>
        <begin position="832"/>
        <end position="841"/>
    </location>
</feature>
<evidence type="ECO:0000256" key="3">
    <source>
        <dbReference type="SAM" id="MobiDB-lite"/>
    </source>
</evidence>
<evidence type="ECO:0000313" key="5">
    <source>
        <dbReference type="Proteomes" id="UP000023152"/>
    </source>
</evidence>
<dbReference type="PANTHER" id="PTHR45623:SF48">
    <property type="entry name" value="SNF2 FAMILY DNA-DEPENDENT ATPASE"/>
    <property type="match status" value="1"/>
</dbReference>
<evidence type="ECO:0000256" key="1">
    <source>
        <dbReference type="ARBA" id="ARBA00004123"/>
    </source>
</evidence>
<feature type="region of interest" description="Disordered" evidence="3">
    <location>
        <begin position="703"/>
        <end position="761"/>
    </location>
</feature>
<dbReference type="EMBL" id="ASPP01009867">
    <property type="protein sequence ID" value="ETO23540.1"/>
    <property type="molecule type" value="Genomic_DNA"/>
</dbReference>
<dbReference type="Gene3D" id="3.30.160.360">
    <property type="match status" value="1"/>
</dbReference>
<comment type="subcellular location">
    <subcellularLocation>
        <location evidence="1">Nucleus</location>
    </subcellularLocation>
</comment>
<dbReference type="Proteomes" id="UP000023152">
    <property type="component" value="Unassembled WGS sequence"/>
</dbReference>
<feature type="region of interest" description="Disordered" evidence="3">
    <location>
        <begin position="129"/>
        <end position="148"/>
    </location>
</feature>
<protein>
    <recommendedName>
        <fullName evidence="6">FYR N-terminal domain-containing protein</fullName>
    </recommendedName>
</protein>
<feature type="compositionally biased region" description="Basic and acidic residues" evidence="3">
    <location>
        <begin position="703"/>
        <end position="726"/>
    </location>
</feature>
<sequence length="903" mass="103193">MGDVQDLSKTEIDQMLRKGAISIFLKDKETDNEIEKFANASIDEILSTRCEAVANDDENSEADEKNKKVHSNREGAMFSEAHFAANDEDIHINWDAEDFWERVIDDNRPENKDNVAAEADSYPTKEIQAKEAPNVKAKSADNSHNAKSRKGKECSLLEALLVCTYGQWYDIYNRLSPSEKAQLDLHLTKETENKEQEKTENEEQEKTVAPSVLNKTEAKDCISSEICSRLRQAVIETLAYMLQLVKPELRFELLRSREAWLCDPLFVKDAIDTYIDQLFAKKRRRKSAKKGYCTTLRCKRWIDDENTTPLATCCSTCVENSNKFHDVKCDRRYAKQFIWECVEAIKLKCRSSFKSENKGTVRIDEALVRDELVHHPVEVILMNIRPCIIDKEHLKNLLTTKACGDIKAIVQQLEKIFILRGLFTSVLGLDMDCCQEIGKGGFPVDEALDKLRALPLWTESKFAKSMPDWWNKDCDCNLLKGTLIRGWGCISEMWANEHGFTDMCSKRKQWIASKKQISRLGSLVCYFRKAVRTAHQEYHDAQKKKAAAQILEAATVKKLPPVEAAVEKSVDLSSTKKKKKKKPHAKNDENKPDPPCVTPVPLKIAQREILCLGTVEYKNPNYHTKKFIFPIGYKIRQMLPSLQHKNKTCHYTAEIERGTADKEGEQDTPTFVITCEDFAGFRIEDKSSSVAWQKLMNQINEFTRETKPDTSDTIHKSSELEDKTKVENVNTSDAKEEEKTSPITEKENVDLTESKTDDKAATETLPQINGFVKMGLKLSKVIRAVEFLENAEMCKKYEFQFRRVAHQQIDYKKKTRKHKKEANDENSSSATSKKKKKKKKSKEVTSSAENEARPENTTKTTMRSRKRKLAEITQTDLPASKNDASNEGESSVPENKRARLSET</sequence>
<dbReference type="Pfam" id="PF05964">
    <property type="entry name" value="FYRN"/>
    <property type="match status" value="1"/>
</dbReference>
<comment type="caution">
    <text evidence="4">The sequence shown here is derived from an EMBL/GenBank/DDBJ whole genome shotgun (WGS) entry which is preliminary data.</text>
</comment>
<dbReference type="InterPro" id="IPR003888">
    <property type="entry name" value="FYrich_N"/>
</dbReference>
<feature type="compositionally biased region" description="Basic and acidic residues" evidence="3">
    <location>
        <begin position="894"/>
        <end position="903"/>
    </location>
</feature>
<gene>
    <name evidence="4" type="ORF">RFI_13640</name>
</gene>
<dbReference type="Pfam" id="PF05965">
    <property type="entry name" value="FYRC"/>
    <property type="match status" value="1"/>
</dbReference>
<dbReference type="PROSITE" id="PS51542">
    <property type="entry name" value="FYRN"/>
    <property type="match status" value="1"/>
</dbReference>
<name>X6NB77_RETFI</name>
<keyword evidence="2" id="KW-0539">Nucleus</keyword>
<feature type="compositionally biased region" description="Basic and acidic residues" evidence="3">
    <location>
        <begin position="733"/>
        <end position="761"/>
    </location>
</feature>
<proteinExistence type="predicted"/>
<dbReference type="GO" id="GO:0005634">
    <property type="term" value="C:nucleus"/>
    <property type="evidence" value="ECO:0007669"/>
    <property type="project" value="UniProtKB-SubCell"/>
</dbReference>
<feature type="region of interest" description="Disordered" evidence="3">
    <location>
        <begin position="810"/>
        <end position="903"/>
    </location>
</feature>
<dbReference type="AlphaFoldDB" id="X6NB77"/>
<reference evidence="4 5" key="1">
    <citation type="journal article" date="2013" name="Curr. Biol.">
        <title>The Genome of the Foraminiferan Reticulomyxa filosa.</title>
        <authorList>
            <person name="Glockner G."/>
            <person name="Hulsmann N."/>
            <person name="Schleicher M."/>
            <person name="Noegel A.A."/>
            <person name="Eichinger L."/>
            <person name="Gallinger C."/>
            <person name="Pawlowski J."/>
            <person name="Sierra R."/>
            <person name="Euteneuer U."/>
            <person name="Pillet L."/>
            <person name="Moustafa A."/>
            <person name="Platzer M."/>
            <person name="Groth M."/>
            <person name="Szafranski K."/>
            <person name="Schliwa M."/>
        </authorList>
    </citation>
    <scope>NUCLEOTIDE SEQUENCE [LARGE SCALE GENOMIC DNA]</scope>
</reference>
<evidence type="ECO:0000256" key="2">
    <source>
        <dbReference type="ARBA" id="ARBA00023242"/>
    </source>
</evidence>
<feature type="compositionally biased region" description="Basic residues" evidence="3">
    <location>
        <begin position="575"/>
        <end position="584"/>
    </location>
</feature>